<dbReference type="InterPro" id="IPR041657">
    <property type="entry name" value="HTH_17"/>
</dbReference>
<dbReference type="Proteomes" id="UP000573001">
    <property type="component" value="Unassembled WGS sequence"/>
</dbReference>
<evidence type="ECO:0000256" key="1">
    <source>
        <dbReference type="SAM" id="MobiDB-lite"/>
    </source>
</evidence>
<evidence type="ECO:0000259" key="2">
    <source>
        <dbReference type="Pfam" id="PF12728"/>
    </source>
</evidence>
<comment type="caution">
    <text evidence="3">The sequence shown here is derived from an EMBL/GenBank/DDBJ whole genome shotgun (WGS) entry which is preliminary data.</text>
</comment>
<dbReference type="Pfam" id="PF12728">
    <property type="entry name" value="HTH_17"/>
    <property type="match status" value="1"/>
</dbReference>
<proteinExistence type="predicted"/>
<gene>
    <name evidence="3" type="ORF">HP507_03265</name>
</gene>
<keyword evidence="4" id="KW-1185">Reference proteome</keyword>
<dbReference type="NCBIfam" id="TIGR01764">
    <property type="entry name" value="excise"/>
    <property type="match status" value="1"/>
</dbReference>
<feature type="domain" description="Helix-turn-helix" evidence="2">
    <location>
        <begin position="1"/>
        <end position="48"/>
    </location>
</feature>
<organism evidence="3 4">
    <name type="scientific">Curtobacterium pusillum</name>
    <dbReference type="NCBI Taxonomy" id="69373"/>
    <lineage>
        <taxon>Bacteria</taxon>
        <taxon>Bacillati</taxon>
        <taxon>Actinomycetota</taxon>
        <taxon>Actinomycetes</taxon>
        <taxon>Micrococcales</taxon>
        <taxon>Microbacteriaceae</taxon>
        <taxon>Curtobacterium</taxon>
    </lineage>
</organism>
<protein>
    <submittedName>
        <fullName evidence="3">Helix-turn-helix domain-containing protein</fullName>
    </submittedName>
</protein>
<dbReference type="InterPro" id="IPR009061">
    <property type="entry name" value="DNA-bd_dom_put_sf"/>
</dbReference>
<accession>A0ABX2MC21</accession>
<dbReference type="SUPFAM" id="SSF46955">
    <property type="entry name" value="Putative DNA-binding domain"/>
    <property type="match status" value="1"/>
</dbReference>
<dbReference type="InterPro" id="IPR010093">
    <property type="entry name" value="SinI_DNA-bd"/>
</dbReference>
<sequence length="58" mass="6632">MLTMDELSRYTQTSKSTLYSLRSQGRGPKGVRIGRALRFRKSDVDAWLHMLSDESRAA</sequence>
<feature type="compositionally biased region" description="Polar residues" evidence="1">
    <location>
        <begin position="9"/>
        <end position="23"/>
    </location>
</feature>
<feature type="region of interest" description="Disordered" evidence="1">
    <location>
        <begin position="1"/>
        <end position="28"/>
    </location>
</feature>
<evidence type="ECO:0000313" key="3">
    <source>
        <dbReference type="EMBL" id="NUU12859.1"/>
    </source>
</evidence>
<evidence type="ECO:0000313" key="4">
    <source>
        <dbReference type="Proteomes" id="UP000573001"/>
    </source>
</evidence>
<reference evidence="3 4" key="1">
    <citation type="submission" date="2020-05" db="EMBL/GenBank/DDBJ databases">
        <title>Genome Sequencing of Type Strains.</title>
        <authorList>
            <person name="Lemaire J.F."/>
            <person name="Inderbitzin P."/>
            <person name="Gregorio O.A."/>
            <person name="Collins S.B."/>
            <person name="Wespe N."/>
            <person name="Knight-Connoni V."/>
        </authorList>
    </citation>
    <scope>NUCLEOTIDE SEQUENCE [LARGE SCALE GENOMIC DNA]</scope>
    <source>
        <strain evidence="3 4">ATCC 19096</strain>
    </source>
</reference>
<name>A0ABX2MC21_9MICO</name>
<dbReference type="EMBL" id="JABMCE010000052">
    <property type="protein sequence ID" value="NUU12859.1"/>
    <property type="molecule type" value="Genomic_DNA"/>
</dbReference>
<dbReference type="Gene3D" id="1.10.238.160">
    <property type="match status" value="1"/>
</dbReference>